<accession>A0ABS4KGI3</accession>
<dbReference type="SUPFAM" id="SSF52980">
    <property type="entry name" value="Restriction endonuclease-like"/>
    <property type="match status" value="1"/>
</dbReference>
<evidence type="ECO:0000259" key="4">
    <source>
        <dbReference type="SMART" id="SM00990"/>
    </source>
</evidence>
<dbReference type="RefSeq" id="WP_209659265.1">
    <property type="nucleotide sequence ID" value="NZ_JAGGLI010000004.1"/>
</dbReference>
<keyword evidence="2" id="KW-0540">Nuclease</keyword>
<reference evidence="5 6" key="1">
    <citation type="submission" date="2021-03" db="EMBL/GenBank/DDBJ databases">
        <title>Genomic Encyclopedia of Type Strains, Phase IV (KMG-IV): sequencing the most valuable type-strain genomes for metagenomic binning, comparative biology and taxonomic classification.</title>
        <authorList>
            <person name="Goeker M."/>
        </authorList>
    </citation>
    <scope>NUCLEOTIDE SEQUENCE [LARGE SCALE GENOMIC DNA]</scope>
    <source>
        <strain evidence="5 6">DSM 27512</strain>
    </source>
</reference>
<evidence type="ECO:0000313" key="6">
    <source>
        <dbReference type="Proteomes" id="UP001314903"/>
    </source>
</evidence>
<keyword evidence="6" id="KW-1185">Reference proteome</keyword>
<evidence type="ECO:0000256" key="2">
    <source>
        <dbReference type="ARBA" id="ARBA00022722"/>
    </source>
</evidence>
<dbReference type="EMBL" id="JAGGLI010000004">
    <property type="protein sequence ID" value="MBP2026857.1"/>
    <property type="molecule type" value="Genomic_DNA"/>
</dbReference>
<dbReference type="InterPro" id="IPR014883">
    <property type="entry name" value="VRR_NUC"/>
</dbReference>
<dbReference type="InterPro" id="IPR011335">
    <property type="entry name" value="Restrct_endonuc-II-like"/>
</dbReference>
<proteinExistence type="predicted"/>
<protein>
    <recommendedName>
        <fullName evidence="4">VRR-NUC domain-containing protein</fullName>
    </recommendedName>
</protein>
<comment type="caution">
    <text evidence="5">The sequence shown here is derived from an EMBL/GenBank/DDBJ whole genome shotgun (WGS) entry which is preliminary data.</text>
</comment>
<dbReference type="Proteomes" id="UP001314903">
    <property type="component" value="Unassembled WGS sequence"/>
</dbReference>
<dbReference type="SMART" id="SM00990">
    <property type="entry name" value="VRR_NUC"/>
    <property type="match status" value="1"/>
</dbReference>
<evidence type="ECO:0000313" key="5">
    <source>
        <dbReference type="EMBL" id="MBP2026857.1"/>
    </source>
</evidence>
<sequence length="121" mass="13316">MTEKQLQSKVIKFLKSHPNIWFFKVWGGGFQKSGIPDIICCVNGYFIALELKSDAGKPTALQQMNIRQINAAGGIGVILYPAGFEKFKMLVREVNSCSLATAESSVLKNVNISFTLGTKED</sequence>
<evidence type="ECO:0000256" key="3">
    <source>
        <dbReference type="ARBA" id="ARBA00022801"/>
    </source>
</evidence>
<dbReference type="InterPro" id="IPR011856">
    <property type="entry name" value="tRNA_endonuc-like_dom_sf"/>
</dbReference>
<feature type="domain" description="VRR-NUC" evidence="4">
    <location>
        <begin position="1"/>
        <end position="83"/>
    </location>
</feature>
<gene>
    <name evidence="5" type="ORF">J2Z35_000648</name>
</gene>
<keyword evidence="3" id="KW-0378">Hydrolase</keyword>
<dbReference type="Gene3D" id="3.40.1350.10">
    <property type="match status" value="1"/>
</dbReference>
<comment type="cofactor">
    <cofactor evidence="1">
        <name>Mg(2+)</name>
        <dbReference type="ChEBI" id="CHEBI:18420"/>
    </cofactor>
</comment>
<name>A0ABS4KGI3_9FIRM</name>
<organism evidence="5 6">
    <name type="scientific">Acetoanaerobium pronyense</name>
    <dbReference type="NCBI Taxonomy" id="1482736"/>
    <lineage>
        <taxon>Bacteria</taxon>
        <taxon>Bacillati</taxon>
        <taxon>Bacillota</taxon>
        <taxon>Clostridia</taxon>
        <taxon>Peptostreptococcales</taxon>
        <taxon>Filifactoraceae</taxon>
        <taxon>Acetoanaerobium</taxon>
    </lineage>
</organism>
<evidence type="ECO:0000256" key="1">
    <source>
        <dbReference type="ARBA" id="ARBA00001946"/>
    </source>
</evidence>